<feature type="region of interest" description="Disordered" evidence="6">
    <location>
        <begin position="1"/>
        <end position="213"/>
    </location>
</feature>
<dbReference type="STRING" id="40998.A0A2P8A8M7"/>
<comment type="subcellular location">
    <subcellularLocation>
        <location evidence="1">Nucleus</location>
    </subcellularLocation>
</comment>
<dbReference type="GO" id="GO:0046540">
    <property type="term" value="C:U4/U6 x U5 tri-snRNP complex"/>
    <property type="evidence" value="ECO:0007669"/>
    <property type="project" value="InterPro"/>
</dbReference>
<evidence type="ECO:0000256" key="6">
    <source>
        <dbReference type="SAM" id="MobiDB-lite"/>
    </source>
</evidence>
<reference evidence="9 10" key="1">
    <citation type="submission" date="2017-05" db="EMBL/GenBank/DDBJ databases">
        <title>Draft genome sequence of Elsinoe australis.</title>
        <authorList>
            <person name="Cheng Q."/>
        </authorList>
    </citation>
    <scope>NUCLEOTIDE SEQUENCE [LARGE SCALE GENOMIC DNA]</scope>
    <source>
        <strain evidence="9 10">NL1</strain>
    </source>
</reference>
<dbReference type="PANTHER" id="PTHR14212:SF0">
    <property type="entry name" value="U4_U6 SMALL NUCLEAR RIBONUCLEOPROTEIN PRP3"/>
    <property type="match status" value="1"/>
</dbReference>
<keyword evidence="3" id="KW-0508">mRNA splicing</keyword>
<feature type="compositionally biased region" description="Pro residues" evidence="6">
    <location>
        <begin position="99"/>
        <end position="110"/>
    </location>
</feature>
<feature type="compositionally biased region" description="Basic and acidic residues" evidence="6">
    <location>
        <begin position="173"/>
        <end position="185"/>
    </location>
</feature>
<feature type="compositionally biased region" description="Low complexity" evidence="6">
    <location>
        <begin position="126"/>
        <end position="138"/>
    </location>
</feature>
<organism evidence="9 10">
    <name type="scientific">Elsinoe australis</name>
    <dbReference type="NCBI Taxonomy" id="40998"/>
    <lineage>
        <taxon>Eukaryota</taxon>
        <taxon>Fungi</taxon>
        <taxon>Dikarya</taxon>
        <taxon>Ascomycota</taxon>
        <taxon>Pezizomycotina</taxon>
        <taxon>Dothideomycetes</taxon>
        <taxon>Dothideomycetidae</taxon>
        <taxon>Myriangiales</taxon>
        <taxon>Elsinoaceae</taxon>
        <taxon>Elsinoe</taxon>
    </lineage>
</organism>
<dbReference type="InterPro" id="IPR027104">
    <property type="entry name" value="Prp3"/>
</dbReference>
<dbReference type="EMBL" id="NHZQ01000060">
    <property type="protein sequence ID" value="PSK56813.1"/>
    <property type="molecule type" value="Genomic_DNA"/>
</dbReference>
<gene>
    <name evidence="9" type="ORF">B9Z65_6437</name>
</gene>
<feature type="domain" description="Small nuclear ribonucleoprotein Prp3 C-terminal" evidence="7">
    <location>
        <begin position="435"/>
        <end position="576"/>
    </location>
</feature>
<dbReference type="CDD" id="cd24162">
    <property type="entry name" value="Prp3_C"/>
    <property type="match status" value="1"/>
</dbReference>
<dbReference type="InterPro" id="IPR010541">
    <property type="entry name" value="Prp3_C"/>
</dbReference>
<evidence type="ECO:0000313" key="10">
    <source>
        <dbReference type="Proteomes" id="UP000243723"/>
    </source>
</evidence>
<name>A0A2P8A8M7_9PEZI</name>
<sequence length="582" mass="65382">MPEKRPFEGVKNGDAKRSRSNNGSPAPAPKMTDEERKRAEVAERIAAMKAKMAAKTQAQAAPAAPPTSSNSNIKEDAMARIAAMKARLGGKAAGSASPSPAPRSPAPQSPSPVNGTNDKQAERARALAAINAKIAQKNRQAAPPPPPTREDTTAKARGGLGIGLHPALLGDLKSQEAQKQEDKKRTQVKVNPYLEQSYVQDDERDPSTYDPHLGRARIDRKTREMVFNEKGKFIAQAEALRAQERLEKMKQEMQAQARKKAIEEATERSYLVQAPPEVEWWDEGLVNGTSYADIDKPDGLKFDVITQYIQHPVLLEPPQEKLAPTAKPMYLTKKEQAKMRRQRRMEAHKDEQMKIRLGILPVPEPKVKKSNLMRVLGSEAVKDPTAVEAMVNRQIEGRAEKHELMNEERKLTKEQRHEKLEKQKEMDAEKGIKVAVFRVENLSYGKHRYQIDVNAKQESLTGMTVLHPKMNLVIVEGGVHSVNFYKKLMLRRIKWEENAAPVGGQAPRDSEDKAWLQPLDEQGRVKDLSDNRCTLVWEGDEKQRAFKKWGSRVCETDGEAKDALARMKMENMWTLAQSMKVE</sequence>
<keyword evidence="2" id="KW-0507">mRNA processing</keyword>
<proteinExistence type="predicted"/>
<evidence type="ECO:0000256" key="3">
    <source>
        <dbReference type="ARBA" id="ARBA00023187"/>
    </source>
</evidence>
<comment type="caution">
    <text evidence="9">The sequence shown here is derived from an EMBL/GenBank/DDBJ whole genome shotgun (WGS) entry which is preliminary data.</text>
</comment>
<dbReference type="Pfam" id="PF06544">
    <property type="entry name" value="Prp3_C"/>
    <property type="match status" value="1"/>
</dbReference>
<keyword evidence="10" id="KW-1185">Reference proteome</keyword>
<protein>
    <submittedName>
        <fullName evidence="9">Uncharacterized protein</fullName>
    </submittedName>
</protein>
<evidence type="ECO:0000259" key="8">
    <source>
        <dbReference type="Pfam" id="PF08572"/>
    </source>
</evidence>
<dbReference type="InterPro" id="IPR013881">
    <property type="entry name" value="Pre-mRNA_splic_Prp3_dom"/>
</dbReference>
<evidence type="ECO:0000313" key="9">
    <source>
        <dbReference type="EMBL" id="PSK56813.1"/>
    </source>
</evidence>
<dbReference type="Proteomes" id="UP000243723">
    <property type="component" value="Unassembled WGS sequence"/>
</dbReference>
<dbReference type="OrthoDB" id="10264544at2759"/>
<evidence type="ECO:0000259" key="7">
    <source>
        <dbReference type="Pfam" id="PF06544"/>
    </source>
</evidence>
<accession>A0A2P8A8M7</accession>
<evidence type="ECO:0000256" key="4">
    <source>
        <dbReference type="ARBA" id="ARBA00023242"/>
    </source>
</evidence>
<feature type="compositionally biased region" description="Basic and acidic residues" evidence="6">
    <location>
        <begin position="31"/>
        <end position="43"/>
    </location>
</feature>
<evidence type="ECO:0000256" key="5">
    <source>
        <dbReference type="SAM" id="Coils"/>
    </source>
</evidence>
<evidence type="ECO:0000256" key="1">
    <source>
        <dbReference type="ARBA" id="ARBA00004123"/>
    </source>
</evidence>
<feature type="compositionally biased region" description="Low complexity" evidence="6">
    <location>
        <begin position="47"/>
        <end position="62"/>
    </location>
</feature>
<dbReference type="GO" id="GO:0000398">
    <property type="term" value="P:mRNA splicing, via spliceosome"/>
    <property type="evidence" value="ECO:0007669"/>
    <property type="project" value="InterPro"/>
</dbReference>
<keyword evidence="4" id="KW-0539">Nucleus</keyword>
<evidence type="ECO:0000256" key="2">
    <source>
        <dbReference type="ARBA" id="ARBA00022664"/>
    </source>
</evidence>
<dbReference type="AlphaFoldDB" id="A0A2P8A8M7"/>
<feature type="coiled-coil region" evidence="5">
    <location>
        <begin position="232"/>
        <end position="266"/>
    </location>
</feature>
<dbReference type="Pfam" id="PF08572">
    <property type="entry name" value="PRP3"/>
    <property type="match status" value="1"/>
</dbReference>
<dbReference type="PANTHER" id="PTHR14212">
    <property type="entry name" value="U4/U6-ASSOCIATED RNA SPLICING FACTOR-RELATED"/>
    <property type="match status" value="1"/>
</dbReference>
<feature type="domain" description="Pre-mRNA-splicing factor 3" evidence="8">
    <location>
        <begin position="210"/>
        <end position="412"/>
    </location>
</feature>
<keyword evidence="5" id="KW-0175">Coiled coil</keyword>
<feature type="compositionally biased region" description="Basic and acidic residues" evidence="6">
    <location>
        <begin position="1"/>
        <end position="17"/>
    </location>
</feature>